<dbReference type="Proteomes" id="UP000195442">
    <property type="component" value="Unassembled WGS sequence"/>
</dbReference>
<dbReference type="PANTHER" id="PTHR33603:SF1">
    <property type="entry name" value="RIBOSOMAL RNA LARGE SUBUNIT METHYLTRANSFERASE H"/>
    <property type="match status" value="1"/>
</dbReference>
<dbReference type="GO" id="GO:0070038">
    <property type="term" value="F:rRNA (pseudouridine-N3-)-methyltransferase activity"/>
    <property type="evidence" value="ECO:0007669"/>
    <property type="project" value="UniProtKB-UniRule"/>
</dbReference>
<dbReference type="InterPro" id="IPR029026">
    <property type="entry name" value="tRNA_m1G_MTases_N"/>
</dbReference>
<dbReference type="EMBL" id="FUKJ01000135">
    <property type="protein sequence ID" value="SJM91365.1"/>
    <property type="molecule type" value="Genomic_DNA"/>
</dbReference>
<dbReference type="PIRSF" id="PIRSF004505">
    <property type="entry name" value="MT_bac"/>
    <property type="match status" value="1"/>
</dbReference>
<dbReference type="HAMAP" id="MF_00658">
    <property type="entry name" value="23SrRNA_methyltr_H"/>
    <property type="match status" value="1"/>
</dbReference>
<feature type="binding site" evidence="5">
    <location>
        <position position="93"/>
    </location>
    <ligand>
        <name>S-adenosyl-L-methionine</name>
        <dbReference type="ChEBI" id="CHEBI:59789"/>
    </ligand>
</feature>
<dbReference type="InterPro" id="IPR029028">
    <property type="entry name" value="Alpha/beta_knot_MTases"/>
</dbReference>
<reference evidence="7" key="1">
    <citation type="submission" date="2017-02" db="EMBL/GenBank/DDBJ databases">
        <authorList>
            <person name="Daims H."/>
        </authorList>
    </citation>
    <scope>NUCLEOTIDE SEQUENCE [LARGE SCALE GENOMIC DNA]</scope>
</reference>
<keyword evidence="2 5" id="KW-0808">Transferase</keyword>
<comment type="catalytic activity">
    <reaction evidence="5">
        <text>pseudouridine(1915) in 23S rRNA + S-adenosyl-L-methionine = N(3)-methylpseudouridine(1915) in 23S rRNA + S-adenosyl-L-homocysteine + H(+)</text>
        <dbReference type="Rhea" id="RHEA:42752"/>
        <dbReference type="Rhea" id="RHEA-COMP:10221"/>
        <dbReference type="Rhea" id="RHEA-COMP:10222"/>
        <dbReference type="ChEBI" id="CHEBI:15378"/>
        <dbReference type="ChEBI" id="CHEBI:57856"/>
        <dbReference type="ChEBI" id="CHEBI:59789"/>
        <dbReference type="ChEBI" id="CHEBI:65314"/>
        <dbReference type="ChEBI" id="CHEBI:74486"/>
        <dbReference type="EC" id="2.1.1.177"/>
    </reaction>
</comment>
<dbReference type="PANTHER" id="PTHR33603">
    <property type="entry name" value="METHYLTRANSFERASE"/>
    <property type="match status" value="1"/>
</dbReference>
<dbReference type="Pfam" id="PF02590">
    <property type="entry name" value="SPOUT_MTase"/>
    <property type="match status" value="1"/>
</dbReference>
<keyword evidence="5" id="KW-0963">Cytoplasm</keyword>
<comment type="similarity">
    <text evidence="4 5">Belongs to the RNA methyltransferase RlmH family.</text>
</comment>
<name>A0A1R4H538_9GAMM</name>
<evidence type="ECO:0000313" key="7">
    <source>
        <dbReference type="Proteomes" id="UP000195442"/>
    </source>
</evidence>
<evidence type="ECO:0000256" key="4">
    <source>
        <dbReference type="ARBA" id="ARBA00038303"/>
    </source>
</evidence>
<dbReference type="SUPFAM" id="SSF75217">
    <property type="entry name" value="alpha/beta knot"/>
    <property type="match status" value="1"/>
</dbReference>
<evidence type="ECO:0000313" key="6">
    <source>
        <dbReference type="EMBL" id="SJM91365.1"/>
    </source>
</evidence>
<keyword evidence="7" id="KW-1185">Reference proteome</keyword>
<feature type="binding site" evidence="5">
    <location>
        <position position="62"/>
    </location>
    <ligand>
        <name>S-adenosyl-L-methionine</name>
        <dbReference type="ChEBI" id="CHEBI:59789"/>
    </ligand>
</feature>
<evidence type="ECO:0000256" key="2">
    <source>
        <dbReference type="ARBA" id="ARBA00022679"/>
    </source>
</evidence>
<evidence type="ECO:0000256" key="1">
    <source>
        <dbReference type="ARBA" id="ARBA00022603"/>
    </source>
</evidence>
<evidence type="ECO:0000256" key="5">
    <source>
        <dbReference type="HAMAP-Rule" id="MF_00658"/>
    </source>
</evidence>
<comment type="function">
    <text evidence="5">Specifically methylates the pseudouridine at position 1915 (m3Psi1915) in 23S rRNA.</text>
</comment>
<keyword evidence="3 5" id="KW-0949">S-adenosyl-L-methionine</keyword>
<dbReference type="NCBIfam" id="NF000986">
    <property type="entry name" value="PRK00103.1-4"/>
    <property type="match status" value="1"/>
</dbReference>
<keyword evidence="5" id="KW-0698">rRNA processing</keyword>
<dbReference type="InterPro" id="IPR003742">
    <property type="entry name" value="RlmH-like"/>
</dbReference>
<dbReference type="EC" id="2.1.1.177" evidence="5"/>
<accession>A0A1R4H538</accession>
<dbReference type="CDD" id="cd18081">
    <property type="entry name" value="RlmH-like"/>
    <property type="match status" value="1"/>
</dbReference>
<sequence>MSGWVQQGYDEYAKRLPRECSLVLKEIAPGKRTKNSDIARIVKDEGDRMIAAIPQYAHVVSLDIPGKTWTTVELSHSLKRWQDSGQNVALLIGGPEGLADSVKALAKESWSLSLLTFPHPLVRIIVAEQLYRAWSVLNNHPYHRE</sequence>
<organism evidence="6 7">
    <name type="scientific">Crenothrix polyspora</name>
    <dbReference type="NCBI Taxonomy" id="360316"/>
    <lineage>
        <taxon>Bacteria</taxon>
        <taxon>Pseudomonadati</taxon>
        <taxon>Pseudomonadota</taxon>
        <taxon>Gammaproteobacteria</taxon>
        <taxon>Methylococcales</taxon>
        <taxon>Crenotrichaceae</taxon>
        <taxon>Crenothrix</taxon>
    </lineage>
</organism>
<dbReference type="Gene3D" id="3.40.1280.10">
    <property type="match status" value="1"/>
</dbReference>
<dbReference type="NCBIfam" id="TIGR00246">
    <property type="entry name" value="tRNA_RlmH_YbeA"/>
    <property type="match status" value="1"/>
</dbReference>
<comment type="subunit">
    <text evidence="5">Homodimer.</text>
</comment>
<keyword evidence="1 5" id="KW-0489">Methyltransferase</keyword>
<protein>
    <recommendedName>
        <fullName evidence="5">Ribosomal RNA large subunit methyltransferase H</fullName>
        <ecNumber evidence="5">2.1.1.177</ecNumber>
    </recommendedName>
    <alternativeName>
        <fullName evidence="5">23S rRNA (pseudouridine1915-N3)-methyltransferase</fullName>
    </alternativeName>
    <alternativeName>
        <fullName evidence="5">23S rRNA m3Psi1915 methyltransferase</fullName>
    </alternativeName>
    <alternativeName>
        <fullName evidence="5">rRNA (pseudouridine-N3-)-methyltransferase RlmH</fullName>
    </alternativeName>
</protein>
<comment type="subcellular location">
    <subcellularLocation>
        <location evidence="5">Cytoplasm</location>
    </subcellularLocation>
</comment>
<feature type="binding site" evidence="5">
    <location>
        <begin position="112"/>
        <end position="117"/>
    </location>
    <ligand>
        <name>S-adenosyl-L-methionine</name>
        <dbReference type="ChEBI" id="CHEBI:59789"/>
    </ligand>
</feature>
<gene>
    <name evidence="6" type="primary">ybeA</name>
    <name evidence="5" type="synonym">rlmH</name>
    <name evidence="6" type="ORF">CRENPOLYSF2_220003</name>
</gene>
<proteinExistence type="inferred from homology"/>
<evidence type="ECO:0000256" key="3">
    <source>
        <dbReference type="ARBA" id="ARBA00022691"/>
    </source>
</evidence>
<dbReference type="AlphaFoldDB" id="A0A1R4H538"/>
<dbReference type="GO" id="GO:0005737">
    <property type="term" value="C:cytoplasm"/>
    <property type="evidence" value="ECO:0007669"/>
    <property type="project" value="UniProtKB-SubCell"/>
</dbReference>